<accession>A0ABW6S7B8</accession>
<proteinExistence type="predicted"/>
<dbReference type="EMBL" id="JBIAQY010000012">
    <property type="protein sequence ID" value="MFF3572190.1"/>
    <property type="molecule type" value="Genomic_DNA"/>
</dbReference>
<dbReference type="RefSeq" id="WP_387405851.1">
    <property type="nucleotide sequence ID" value="NZ_JBIAQY010000012.1"/>
</dbReference>
<evidence type="ECO:0000313" key="2">
    <source>
        <dbReference type="Proteomes" id="UP001601992"/>
    </source>
</evidence>
<protein>
    <recommendedName>
        <fullName evidence="3">DUF222 domain-containing protein</fullName>
    </recommendedName>
</protein>
<evidence type="ECO:0008006" key="3">
    <source>
        <dbReference type="Google" id="ProtNLM"/>
    </source>
</evidence>
<reference evidence="1 2" key="1">
    <citation type="submission" date="2024-10" db="EMBL/GenBank/DDBJ databases">
        <title>The Natural Products Discovery Center: Release of the First 8490 Sequenced Strains for Exploring Actinobacteria Biosynthetic Diversity.</title>
        <authorList>
            <person name="Kalkreuter E."/>
            <person name="Kautsar S.A."/>
            <person name="Yang D."/>
            <person name="Bader C.D."/>
            <person name="Teijaro C.N."/>
            <person name="Fluegel L."/>
            <person name="Davis C.M."/>
            <person name="Simpson J.R."/>
            <person name="Lauterbach L."/>
            <person name="Steele A.D."/>
            <person name="Gui C."/>
            <person name="Meng S."/>
            <person name="Li G."/>
            <person name="Viehrig K."/>
            <person name="Ye F."/>
            <person name="Su P."/>
            <person name="Kiefer A.F."/>
            <person name="Nichols A."/>
            <person name="Cepeda A.J."/>
            <person name="Yan W."/>
            <person name="Fan B."/>
            <person name="Jiang Y."/>
            <person name="Adhikari A."/>
            <person name="Zheng C.-J."/>
            <person name="Schuster L."/>
            <person name="Cowan T.M."/>
            <person name="Smanski M.J."/>
            <person name="Chevrette M.G."/>
            <person name="De Carvalho L.P.S."/>
            <person name="Shen B."/>
        </authorList>
    </citation>
    <scope>NUCLEOTIDE SEQUENCE [LARGE SCALE GENOMIC DNA]</scope>
    <source>
        <strain evidence="1 2">NPDC002593</strain>
    </source>
</reference>
<sequence>MNTDRVSEVLTRVARANAAIHATGELNDIGREGRTPPRSEAFRSASAELHAAKQARNRLFVEMAGNSRTVPSGLAERFGLTGRDAATLMDVALSGPRELRKHLLGEPDTTQVVWTSEGENRQ</sequence>
<comment type="caution">
    <text evidence="1">The sequence shown here is derived from an EMBL/GenBank/DDBJ whole genome shotgun (WGS) entry which is preliminary data.</text>
</comment>
<evidence type="ECO:0000313" key="1">
    <source>
        <dbReference type="EMBL" id="MFF3572190.1"/>
    </source>
</evidence>
<gene>
    <name evidence="1" type="ORF">ACFYXQ_30855</name>
</gene>
<dbReference type="Proteomes" id="UP001601992">
    <property type="component" value="Unassembled WGS sequence"/>
</dbReference>
<keyword evidence="2" id="KW-1185">Reference proteome</keyword>
<organism evidence="1 2">
    <name type="scientific">Nocardia jiangxiensis</name>
    <dbReference type="NCBI Taxonomy" id="282685"/>
    <lineage>
        <taxon>Bacteria</taxon>
        <taxon>Bacillati</taxon>
        <taxon>Actinomycetota</taxon>
        <taxon>Actinomycetes</taxon>
        <taxon>Mycobacteriales</taxon>
        <taxon>Nocardiaceae</taxon>
        <taxon>Nocardia</taxon>
    </lineage>
</organism>
<name>A0ABW6S7B8_9NOCA</name>